<dbReference type="InterPro" id="IPR010412">
    <property type="entry name" value="DUF1007"/>
</dbReference>
<evidence type="ECO:0000256" key="14">
    <source>
        <dbReference type="SAM" id="SignalP"/>
    </source>
</evidence>
<keyword evidence="16" id="KW-1185">Reference proteome</keyword>
<dbReference type="InterPro" id="IPR051224">
    <property type="entry name" value="NiCoT_RcnA"/>
</dbReference>
<keyword evidence="5" id="KW-1003">Cell membrane</keyword>
<comment type="similarity">
    <text evidence="13">Belongs to the NiCoT transporter (TC 2.A.52) family.</text>
</comment>
<keyword evidence="4 13" id="KW-0813">Transport</keyword>
<dbReference type="PANTHER" id="PTHR40659:SF1">
    <property type="entry name" value="NICKEL_COBALT EFFLUX SYSTEM RCNA"/>
    <property type="match status" value="1"/>
</dbReference>
<dbReference type="InterPro" id="IPR011541">
    <property type="entry name" value="Ni/Co_transpt_high_affinity"/>
</dbReference>
<dbReference type="Pfam" id="PF06226">
    <property type="entry name" value="DUF1007"/>
    <property type="match status" value="1"/>
</dbReference>
<feature type="signal peptide" evidence="14">
    <location>
        <begin position="1"/>
        <end position="28"/>
    </location>
</feature>
<evidence type="ECO:0000256" key="8">
    <source>
        <dbReference type="ARBA" id="ARBA00022989"/>
    </source>
</evidence>
<name>A0A1J5N8F7_9BACT</name>
<dbReference type="PANTHER" id="PTHR40659">
    <property type="entry name" value="NICKEL/COBALT EFFLUX SYSTEM RCNA"/>
    <property type="match status" value="1"/>
</dbReference>
<feature type="transmembrane region" description="Helical" evidence="13">
    <location>
        <begin position="408"/>
        <end position="433"/>
    </location>
</feature>
<keyword evidence="11 13" id="KW-0472">Membrane</keyword>
<dbReference type="GO" id="GO:0032025">
    <property type="term" value="P:response to cobalt ion"/>
    <property type="evidence" value="ECO:0007669"/>
    <property type="project" value="TreeGrafter"/>
</dbReference>
<keyword evidence="12" id="KW-0170">Cobalt</keyword>
<dbReference type="RefSeq" id="WP_071545078.1">
    <property type="nucleotide sequence ID" value="NZ_LKAQ01000004.1"/>
</dbReference>
<feature type="transmembrane region" description="Helical" evidence="13">
    <location>
        <begin position="291"/>
        <end position="317"/>
    </location>
</feature>
<dbReference type="GO" id="GO:0006824">
    <property type="term" value="P:cobalt ion transport"/>
    <property type="evidence" value="ECO:0007669"/>
    <property type="project" value="UniProtKB-KW"/>
</dbReference>
<gene>
    <name evidence="15" type="ORF">BerOc1_01500</name>
</gene>
<evidence type="ECO:0000256" key="2">
    <source>
        <dbReference type="ARBA" id="ARBA00004651"/>
    </source>
</evidence>
<protein>
    <recommendedName>
        <fullName evidence="13">Nickel/cobalt efflux system</fullName>
    </recommendedName>
</protein>
<proteinExistence type="inferred from homology"/>
<reference evidence="15 16" key="1">
    <citation type="submission" date="2015-09" db="EMBL/GenBank/DDBJ databases">
        <title>Genome of Desulfovibrio dechloracetivorans BerOc1, a mercury methylating strain isolated from highly hydrocarbons and metals contaminated coastal sediments.</title>
        <authorList>
            <person name="Goni Urriza M."/>
            <person name="Gassie C."/>
            <person name="Bouchez O."/>
            <person name="Klopp C."/>
            <person name="Ranchou-Peyruse A."/>
            <person name="Remy G."/>
        </authorList>
    </citation>
    <scope>NUCLEOTIDE SEQUENCE [LARGE SCALE GENOMIC DNA]</scope>
    <source>
        <strain evidence="15 16">BerOc1</strain>
    </source>
</reference>
<comment type="function">
    <text evidence="1">Efflux system for nickel and cobalt.</text>
</comment>
<evidence type="ECO:0000256" key="3">
    <source>
        <dbReference type="ARBA" id="ARBA00022426"/>
    </source>
</evidence>
<keyword evidence="3" id="KW-0171">Cobalt transport</keyword>
<dbReference type="Proteomes" id="UP000181901">
    <property type="component" value="Unassembled WGS sequence"/>
</dbReference>
<evidence type="ECO:0000256" key="5">
    <source>
        <dbReference type="ARBA" id="ARBA00022475"/>
    </source>
</evidence>
<feature type="transmembrane region" description="Helical" evidence="13">
    <location>
        <begin position="454"/>
        <end position="476"/>
    </location>
</feature>
<feature type="transmembrane region" description="Helical" evidence="13">
    <location>
        <begin position="381"/>
        <end position="402"/>
    </location>
</feature>
<evidence type="ECO:0000256" key="13">
    <source>
        <dbReference type="RuleBase" id="RU362101"/>
    </source>
</evidence>
<evidence type="ECO:0000313" key="16">
    <source>
        <dbReference type="Proteomes" id="UP000181901"/>
    </source>
</evidence>
<dbReference type="GO" id="GO:0015099">
    <property type="term" value="F:nickel cation transmembrane transporter activity"/>
    <property type="evidence" value="ECO:0007669"/>
    <property type="project" value="UniProtKB-UniRule"/>
</dbReference>
<comment type="subcellular location">
    <subcellularLocation>
        <location evidence="2 13">Cell membrane</location>
        <topology evidence="2 13">Multi-pass membrane protein</topology>
    </subcellularLocation>
</comment>
<evidence type="ECO:0000256" key="10">
    <source>
        <dbReference type="ARBA" id="ARBA00023112"/>
    </source>
</evidence>
<sequence length="481" mass="51000">MRTPLTTWLPVALLFTALCLSAPQRAEAHPHVYVDVSLTFHVDDSGLSSVHQTWLFDEIFTRAILSELGLDAAALATQEGQAAVRDGAFAYLSNYHYFTLIETGGQSVPVTVTGFRAGLADNRFVYDFDVPLSLPVDRLSDFRMAVFDKEYYTDMIYAENGIRFDVRGGVSVSHSVRAAKDHTYWQYIVPSAVHMTVSAVPGAAPSVAADRTGADQEAGLPGRIMHMVRSTQKELTKRLNAFGTRLKDEPWGAPLWMFLALSFVYGVVHAVGPGHGKAVVCSWFLSRPGSLLRGALMGNAITFVHMGSAALAVGAAYLIFSSGMGGFAAASRAIQPAGYGLLALMGLFLLVKAVLDLRRGGLLASHACAHDGDEGGDLKSILAVSFVTGLIPCPGAAVILAFAIGLNIFWTGVAALIVMALGMGLTTTLFAWLAVSARKAALTLSGRNRRLFGYLHAGLSICGAAAIGLFGTALLIGSLTA</sequence>
<dbReference type="EMBL" id="LKAQ01000004">
    <property type="protein sequence ID" value="OIQ49575.1"/>
    <property type="molecule type" value="Genomic_DNA"/>
</dbReference>
<feature type="transmembrane region" description="Helical" evidence="13">
    <location>
        <begin position="251"/>
        <end position="271"/>
    </location>
</feature>
<dbReference type="GO" id="GO:0046583">
    <property type="term" value="F:monoatomic cation efflux transmembrane transporter activity"/>
    <property type="evidence" value="ECO:0007669"/>
    <property type="project" value="TreeGrafter"/>
</dbReference>
<keyword evidence="9" id="KW-0406">Ion transport</keyword>
<keyword evidence="14" id="KW-0732">Signal</keyword>
<keyword evidence="8 13" id="KW-1133">Transmembrane helix</keyword>
<evidence type="ECO:0000256" key="7">
    <source>
        <dbReference type="ARBA" id="ARBA00022692"/>
    </source>
</evidence>
<dbReference type="AlphaFoldDB" id="A0A1J5N8F7"/>
<organism evidence="15 16">
    <name type="scientific">Pseudodesulfovibrio hydrargyri</name>
    <dbReference type="NCBI Taxonomy" id="2125990"/>
    <lineage>
        <taxon>Bacteria</taxon>
        <taxon>Pseudomonadati</taxon>
        <taxon>Thermodesulfobacteriota</taxon>
        <taxon>Desulfovibrionia</taxon>
        <taxon>Desulfovibrionales</taxon>
        <taxon>Desulfovibrionaceae</taxon>
    </lineage>
</organism>
<evidence type="ECO:0000313" key="15">
    <source>
        <dbReference type="EMBL" id="OIQ49575.1"/>
    </source>
</evidence>
<dbReference type="GO" id="GO:0010045">
    <property type="term" value="P:response to nickel cation"/>
    <property type="evidence" value="ECO:0007669"/>
    <property type="project" value="TreeGrafter"/>
</dbReference>
<evidence type="ECO:0000256" key="4">
    <source>
        <dbReference type="ARBA" id="ARBA00022448"/>
    </source>
</evidence>
<dbReference type="Pfam" id="PF03824">
    <property type="entry name" value="NicO"/>
    <property type="match status" value="2"/>
</dbReference>
<evidence type="ECO:0000256" key="9">
    <source>
        <dbReference type="ARBA" id="ARBA00023065"/>
    </source>
</evidence>
<evidence type="ECO:0000256" key="11">
    <source>
        <dbReference type="ARBA" id="ARBA00023136"/>
    </source>
</evidence>
<evidence type="ECO:0000256" key="1">
    <source>
        <dbReference type="ARBA" id="ARBA00002510"/>
    </source>
</evidence>
<keyword evidence="7 13" id="KW-0812">Transmembrane</keyword>
<accession>A0A1J5N8F7</accession>
<evidence type="ECO:0000256" key="12">
    <source>
        <dbReference type="ARBA" id="ARBA00023285"/>
    </source>
</evidence>
<evidence type="ECO:0000256" key="6">
    <source>
        <dbReference type="ARBA" id="ARBA00022596"/>
    </source>
</evidence>
<dbReference type="OrthoDB" id="9812956at2"/>
<feature type="transmembrane region" description="Helical" evidence="13">
    <location>
        <begin position="337"/>
        <end position="355"/>
    </location>
</feature>
<comment type="caution">
    <text evidence="15">The sequence shown here is derived from an EMBL/GenBank/DDBJ whole genome shotgun (WGS) entry which is preliminary data.</text>
</comment>
<dbReference type="GO" id="GO:0005886">
    <property type="term" value="C:plasma membrane"/>
    <property type="evidence" value="ECO:0007669"/>
    <property type="project" value="UniProtKB-SubCell"/>
</dbReference>
<feature type="chain" id="PRO_5009635593" description="Nickel/cobalt efflux system" evidence="14">
    <location>
        <begin position="29"/>
        <end position="481"/>
    </location>
</feature>
<keyword evidence="10" id="KW-0921">Nickel transport</keyword>
<keyword evidence="6" id="KW-0533">Nickel</keyword>